<organism evidence="2 3">
    <name type="scientific">Massarina eburnea CBS 473.64</name>
    <dbReference type="NCBI Taxonomy" id="1395130"/>
    <lineage>
        <taxon>Eukaryota</taxon>
        <taxon>Fungi</taxon>
        <taxon>Dikarya</taxon>
        <taxon>Ascomycota</taxon>
        <taxon>Pezizomycotina</taxon>
        <taxon>Dothideomycetes</taxon>
        <taxon>Pleosporomycetidae</taxon>
        <taxon>Pleosporales</taxon>
        <taxon>Massarineae</taxon>
        <taxon>Massarinaceae</taxon>
        <taxon>Massarina</taxon>
    </lineage>
</organism>
<keyword evidence="3" id="KW-1185">Reference proteome</keyword>
<dbReference type="AlphaFoldDB" id="A0A6A6S1C6"/>
<proteinExistence type="predicted"/>
<feature type="region of interest" description="Disordered" evidence="1">
    <location>
        <begin position="34"/>
        <end position="54"/>
    </location>
</feature>
<dbReference type="Proteomes" id="UP000799753">
    <property type="component" value="Unassembled WGS sequence"/>
</dbReference>
<feature type="non-terminal residue" evidence="2">
    <location>
        <position position="54"/>
    </location>
</feature>
<dbReference type="EMBL" id="MU006784">
    <property type="protein sequence ID" value="KAF2640861.1"/>
    <property type="molecule type" value="Genomic_DNA"/>
</dbReference>
<accession>A0A6A6S1C6</accession>
<evidence type="ECO:0000313" key="3">
    <source>
        <dbReference type="Proteomes" id="UP000799753"/>
    </source>
</evidence>
<evidence type="ECO:0000313" key="2">
    <source>
        <dbReference type="EMBL" id="KAF2640861.1"/>
    </source>
</evidence>
<name>A0A6A6S1C6_9PLEO</name>
<reference evidence="2" key="1">
    <citation type="journal article" date="2020" name="Stud. Mycol.">
        <title>101 Dothideomycetes genomes: a test case for predicting lifestyles and emergence of pathogens.</title>
        <authorList>
            <person name="Haridas S."/>
            <person name="Albert R."/>
            <person name="Binder M."/>
            <person name="Bloem J."/>
            <person name="Labutti K."/>
            <person name="Salamov A."/>
            <person name="Andreopoulos B."/>
            <person name="Baker S."/>
            <person name="Barry K."/>
            <person name="Bills G."/>
            <person name="Bluhm B."/>
            <person name="Cannon C."/>
            <person name="Castanera R."/>
            <person name="Culley D."/>
            <person name="Daum C."/>
            <person name="Ezra D."/>
            <person name="Gonzalez J."/>
            <person name="Henrissat B."/>
            <person name="Kuo A."/>
            <person name="Liang C."/>
            <person name="Lipzen A."/>
            <person name="Lutzoni F."/>
            <person name="Magnuson J."/>
            <person name="Mondo S."/>
            <person name="Nolan M."/>
            <person name="Ohm R."/>
            <person name="Pangilinan J."/>
            <person name="Park H.-J."/>
            <person name="Ramirez L."/>
            <person name="Alfaro M."/>
            <person name="Sun H."/>
            <person name="Tritt A."/>
            <person name="Yoshinaga Y."/>
            <person name="Zwiers L.-H."/>
            <person name="Turgeon B."/>
            <person name="Goodwin S."/>
            <person name="Spatafora J."/>
            <person name="Crous P."/>
            <person name="Grigoriev I."/>
        </authorList>
    </citation>
    <scope>NUCLEOTIDE SEQUENCE</scope>
    <source>
        <strain evidence="2">CBS 473.64</strain>
    </source>
</reference>
<gene>
    <name evidence="2" type="ORF">P280DRAFT_469550</name>
</gene>
<sequence length="54" mass="6571">MYNLYIYIPIYFHLILYSPHLAYHTHSPPYSHTHCMHQHHSNTYPPPSQKKNHN</sequence>
<evidence type="ECO:0000256" key="1">
    <source>
        <dbReference type="SAM" id="MobiDB-lite"/>
    </source>
</evidence>
<protein>
    <submittedName>
        <fullName evidence="2">Uncharacterized protein</fullName>
    </submittedName>
</protein>